<reference evidence="2 3" key="1">
    <citation type="submission" date="2017-10" db="EMBL/GenBank/DDBJ databases">
        <title>Comparative genomics in systemic dimorphic fungi from Ajellomycetaceae.</title>
        <authorList>
            <person name="Munoz J.F."/>
            <person name="Mcewen J.G."/>
            <person name="Clay O.K."/>
            <person name="Cuomo C.A."/>
        </authorList>
    </citation>
    <scope>NUCLEOTIDE SEQUENCE [LARGE SCALE GENOMIC DNA]</scope>
    <source>
        <strain evidence="2 3">UAMH7299</strain>
    </source>
</reference>
<sequence>MRVPDVVFARGKDEAPKSPKTYPQVDNSYTNFDNGRNIETLAYEENVYQQLGSHDGMTKCFGVSEYLLGLLYANQGPLQQYSAATEIY</sequence>
<dbReference type="AlphaFoldDB" id="A0A2B7XZA3"/>
<evidence type="ECO:0000256" key="1">
    <source>
        <dbReference type="SAM" id="MobiDB-lite"/>
    </source>
</evidence>
<keyword evidence="3" id="KW-1185">Reference proteome</keyword>
<dbReference type="Proteomes" id="UP000224634">
    <property type="component" value="Unassembled WGS sequence"/>
</dbReference>
<name>A0A2B7XZA3_POLH7</name>
<protein>
    <submittedName>
        <fullName evidence="2">Uncharacterized protein</fullName>
    </submittedName>
</protein>
<dbReference type="OrthoDB" id="1668230at2759"/>
<gene>
    <name evidence="2" type="ORF">AJ80_06167</name>
</gene>
<evidence type="ECO:0000313" key="2">
    <source>
        <dbReference type="EMBL" id="PGH13898.1"/>
    </source>
</evidence>
<organism evidence="2 3">
    <name type="scientific">Polytolypa hystricis (strain UAMH7299)</name>
    <dbReference type="NCBI Taxonomy" id="1447883"/>
    <lineage>
        <taxon>Eukaryota</taxon>
        <taxon>Fungi</taxon>
        <taxon>Dikarya</taxon>
        <taxon>Ascomycota</taxon>
        <taxon>Pezizomycotina</taxon>
        <taxon>Eurotiomycetes</taxon>
        <taxon>Eurotiomycetidae</taxon>
        <taxon>Onygenales</taxon>
        <taxon>Onygenales incertae sedis</taxon>
        <taxon>Polytolypa</taxon>
    </lineage>
</organism>
<feature type="region of interest" description="Disordered" evidence="1">
    <location>
        <begin position="10"/>
        <end position="29"/>
    </location>
</feature>
<dbReference type="STRING" id="1447883.A0A2B7XZA3"/>
<proteinExistence type="predicted"/>
<evidence type="ECO:0000313" key="3">
    <source>
        <dbReference type="Proteomes" id="UP000224634"/>
    </source>
</evidence>
<dbReference type="EMBL" id="PDNA01000099">
    <property type="protein sequence ID" value="PGH13898.1"/>
    <property type="molecule type" value="Genomic_DNA"/>
</dbReference>
<comment type="caution">
    <text evidence="2">The sequence shown here is derived from an EMBL/GenBank/DDBJ whole genome shotgun (WGS) entry which is preliminary data.</text>
</comment>
<accession>A0A2B7XZA3</accession>